<proteinExistence type="predicted"/>
<gene>
    <name evidence="2" type="ORF">BO97DRAFT_60566</name>
</gene>
<feature type="region of interest" description="Disordered" evidence="1">
    <location>
        <begin position="1"/>
        <end position="41"/>
    </location>
</feature>
<keyword evidence="3" id="KW-1185">Reference proteome</keyword>
<dbReference type="AlphaFoldDB" id="A0A395HXI5"/>
<dbReference type="OrthoDB" id="4356994at2759"/>
<accession>A0A395HXI5</accession>
<protein>
    <submittedName>
        <fullName evidence="2">Uncharacterized protein</fullName>
    </submittedName>
</protein>
<dbReference type="GeneID" id="37205228"/>
<evidence type="ECO:0000313" key="2">
    <source>
        <dbReference type="EMBL" id="RAL12145.1"/>
    </source>
</evidence>
<evidence type="ECO:0000313" key="3">
    <source>
        <dbReference type="Proteomes" id="UP000248961"/>
    </source>
</evidence>
<feature type="compositionally biased region" description="Low complexity" evidence="1">
    <location>
        <begin position="1"/>
        <end position="10"/>
    </location>
</feature>
<dbReference type="VEuPathDB" id="FungiDB:BO97DRAFT_60566"/>
<evidence type="ECO:0000256" key="1">
    <source>
        <dbReference type="SAM" id="MobiDB-lite"/>
    </source>
</evidence>
<organism evidence="2 3">
    <name type="scientific">Aspergillus homomorphus (strain CBS 101889)</name>
    <dbReference type="NCBI Taxonomy" id="1450537"/>
    <lineage>
        <taxon>Eukaryota</taxon>
        <taxon>Fungi</taxon>
        <taxon>Dikarya</taxon>
        <taxon>Ascomycota</taxon>
        <taxon>Pezizomycotina</taxon>
        <taxon>Eurotiomycetes</taxon>
        <taxon>Eurotiomycetidae</taxon>
        <taxon>Eurotiales</taxon>
        <taxon>Aspergillaceae</taxon>
        <taxon>Aspergillus</taxon>
        <taxon>Aspergillus subgen. Circumdati</taxon>
    </lineage>
</organism>
<reference evidence="2 3" key="1">
    <citation type="submission" date="2018-02" db="EMBL/GenBank/DDBJ databases">
        <title>The genomes of Aspergillus section Nigri reveals drivers in fungal speciation.</title>
        <authorList>
            <consortium name="DOE Joint Genome Institute"/>
            <person name="Vesth T.C."/>
            <person name="Nybo J."/>
            <person name="Theobald S."/>
            <person name="Brandl J."/>
            <person name="Frisvad J.C."/>
            <person name="Nielsen K.F."/>
            <person name="Lyhne E.K."/>
            <person name="Kogle M.E."/>
            <person name="Kuo A."/>
            <person name="Riley R."/>
            <person name="Clum A."/>
            <person name="Nolan M."/>
            <person name="Lipzen A."/>
            <person name="Salamov A."/>
            <person name="Henrissat B."/>
            <person name="Wiebenga A."/>
            <person name="De vries R.P."/>
            <person name="Grigoriev I.V."/>
            <person name="Mortensen U.H."/>
            <person name="Andersen M.R."/>
            <person name="Baker S.E."/>
        </authorList>
    </citation>
    <scope>NUCLEOTIDE SEQUENCE [LARGE SCALE GENOMIC DNA]</scope>
    <source>
        <strain evidence="2 3">CBS 101889</strain>
    </source>
</reference>
<dbReference type="Proteomes" id="UP000248961">
    <property type="component" value="Unassembled WGS sequence"/>
</dbReference>
<feature type="compositionally biased region" description="Low complexity" evidence="1">
    <location>
        <begin position="24"/>
        <end position="36"/>
    </location>
</feature>
<sequence>MTAEESSSSPDGDESVNNDHQDDTSQTSDSDSTTSQPPEELTAELDYYRGLLERIMMIVRSGDQERVAHLISIIRANPSDNDIYALLNEDPAINEIAEDEQDDEASEAQNN</sequence>
<name>A0A395HXI5_ASPHC</name>
<dbReference type="EMBL" id="KZ824284">
    <property type="protein sequence ID" value="RAL12145.1"/>
    <property type="molecule type" value="Genomic_DNA"/>
</dbReference>
<dbReference type="RefSeq" id="XP_025551299.1">
    <property type="nucleotide sequence ID" value="XM_025700939.1"/>
</dbReference>